<reference evidence="2" key="3">
    <citation type="submission" date="2025-09" db="UniProtKB">
        <authorList>
            <consortium name="Ensembl"/>
        </authorList>
    </citation>
    <scope>IDENTIFICATION</scope>
</reference>
<dbReference type="AlphaFoldDB" id="H0Y139"/>
<dbReference type="EMBL" id="AAQR03015196">
    <property type="status" value="NOT_ANNOTATED_CDS"/>
    <property type="molecule type" value="Genomic_DNA"/>
</dbReference>
<organism evidence="2 3">
    <name type="scientific">Otolemur garnettii</name>
    <name type="common">Small-eared galago</name>
    <name type="synonym">Garnett's greater bushbaby</name>
    <dbReference type="NCBI Taxonomy" id="30611"/>
    <lineage>
        <taxon>Eukaryota</taxon>
        <taxon>Metazoa</taxon>
        <taxon>Chordata</taxon>
        <taxon>Craniata</taxon>
        <taxon>Vertebrata</taxon>
        <taxon>Euteleostomi</taxon>
        <taxon>Mammalia</taxon>
        <taxon>Eutheria</taxon>
        <taxon>Euarchontoglires</taxon>
        <taxon>Primates</taxon>
        <taxon>Strepsirrhini</taxon>
        <taxon>Lorisiformes</taxon>
        <taxon>Galagidae</taxon>
        <taxon>Otolemur</taxon>
    </lineage>
</organism>
<evidence type="ECO:0000313" key="2">
    <source>
        <dbReference type="Ensembl" id="ENSOGAP00000022082.1"/>
    </source>
</evidence>
<keyword evidence="3" id="KW-1185">Reference proteome</keyword>
<dbReference type="eggNOG" id="ENOG502TBR1">
    <property type="taxonomic scope" value="Eukaryota"/>
</dbReference>
<sequence length="250" mass="28409">MMQTMILLCFVLLSLVAAFPRHTQHETLNFQPSFTETEHPSNMLSSQMSLQDPRICQHLLHTAPSLAPLPEYLSTLALRAVLEDIGCPTEAHILQLQFIKLGGKDTSETLIHESQKLNEEERIGHANTVLRDQGGSPGEHRRVQRAVTLSEACTSSHGWVLSETAKLIAEFAEKLPSSELVTELKTSAINVTQKCTDESWVHLEEIGKRLMKDPEYKNFSMPTEDMLYFTMRIGIILKRIILDLIQHYFW</sequence>
<dbReference type="PANTHER" id="PTHR15011">
    <property type="entry name" value="APOLIPOPROTEIN F"/>
    <property type="match status" value="1"/>
</dbReference>
<evidence type="ECO:0000313" key="3">
    <source>
        <dbReference type="Proteomes" id="UP000005225"/>
    </source>
</evidence>
<evidence type="ECO:0008006" key="4">
    <source>
        <dbReference type="Google" id="ProtNLM"/>
    </source>
</evidence>
<evidence type="ECO:0000256" key="1">
    <source>
        <dbReference type="SAM" id="SignalP"/>
    </source>
</evidence>
<dbReference type="InParanoid" id="H0Y139"/>
<reference evidence="2" key="2">
    <citation type="submission" date="2025-08" db="UniProtKB">
        <authorList>
            <consortium name="Ensembl"/>
        </authorList>
    </citation>
    <scope>IDENTIFICATION</scope>
</reference>
<dbReference type="PANTHER" id="PTHR15011:SF1">
    <property type="entry name" value="APOLIPOPROTEIN N"/>
    <property type="match status" value="1"/>
</dbReference>
<dbReference type="GeneTree" id="ENSGT00500000045104"/>
<protein>
    <recommendedName>
        <fullName evidence="4">Apolipoprotein F</fullName>
    </recommendedName>
</protein>
<dbReference type="FunCoup" id="H0Y139">
    <property type="interactions" value="101"/>
</dbReference>
<feature type="chain" id="PRO_5003546562" description="Apolipoprotein F" evidence="1">
    <location>
        <begin position="19"/>
        <end position="250"/>
    </location>
</feature>
<reference evidence="3" key="1">
    <citation type="submission" date="2011-03" db="EMBL/GenBank/DDBJ databases">
        <title>Version 3 of the genome sequence of Otolemur garnettii (Bushbaby).</title>
        <authorList>
            <consortium name="The Broad Institute Genome Sequencing Platform"/>
            <person name="Di Palma F."/>
            <person name="Johnson J."/>
            <person name="Lander E.S."/>
            <person name="Lindblad-Toh K."/>
            <person name="Jaffe D.B."/>
            <person name="Gnerre S."/>
            <person name="MacCallum I."/>
            <person name="Przybylski D."/>
            <person name="Ribeiro F.J."/>
            <person name="Burton J.N."/>
            <person name="Walker B.J."/>
            <person name="Sharpe T."/>
            <person name="Hall G."/>
        </authorList>
    </citation>
    <scope>NUCLEOTIDE SEQUENCE [LARGE SCALE GENOMIC DNA]</scope>
</reference>
<dbReference type="Pfam" id="PF15148">
    <property type="entry name" value="Apolipo_F"/>
    <property type="match status" value="1"/>
</dbReference>
<accession>H0Y139</accession>
<dbReference type="OMA" id="NRWVLYE"/>
<dbReference type="InterPro" id="IPR026114">
    <property type="entry name" value="APOF"/>
</dbReference>
<dbReference type="STRING" id="30611.ENSOGAP00000022082"/>
<dbReference type="Proteomes" id="UP000005225">
    <property type="component" value="Unassembled WGS sequence"/>
</dbReference>
<dbReference type="Ensembl" id="ENSOGAT00000034433.1">
    <property type="protein sequence ID" value="ENSOGAP00000022082.1"/>
    <property type="gene ID" value="ENSOGAG00000030912.1"/>
</dbReference>
<dbReference type="GO" id="GO:0005615">
    <property type="term" value="C:extracellular space"/>
    <property type="evidence" value="ECO:0007669"/>
    <property type="project" value="TreeGrafter"/>
</dbReference>
<dbReference type="HOGENOM" id="CLU_1111110_0_0_1"/>
<keyword evidence="1" id="KW-0732">Signal</keyword>
<feature type="signal peptide" evidence="1">
    <location>
        <begin position="1"/>
        <end position="18"/>
    </location>
</feature>
<proteinExistence type="predicted"/>
<dbReference type="GO" id="GO:0008203">
    <property type="term" value="P:cholesterol metabolic process"/>
    <property type="evidence" value="ECO:0007669"/>
    <property type="project" value="TreeGrafter"/>
</dbReference>
<name>H0Y139_OTOGA</name>